<sequence>MHTTFKKALTWNSSTAFLYKAILLFHQIMLYAVISKPLYGIQSTLFAAIYALIACTNFGFEETLLPFFSTYSQSKQQFKQILHHFILRIIAVAIISMIFYITLLSAPFTFIQNIRLYCDDTVILLIPLIFFIESIKKSISTMIQLAFLQKNISYAELGMLVSYVTIIWTIFAIQTNISLYTIFIPMLITTSCELLYLSYIFIQYYQQLSLHSMPHAKIPLQTLFMQRLFNWIHQVTKTFFSPNTMTIMFAYVLGFQQAATIKFFTNIITLGYTCIHKTVGISSGVALSAINHAPIEKIKEIFQEVTQAYFKFLYTMSFVIASVVGYSYYVAAITPLMALQIIIFFCIGFLEQITLTYEQLFMSQKKSKFLASINLAEVSLLLPTFYFNEFMHGYTILLIFVIVKLLSLMCIELLASKFWNIQPIVSCNLCIKIAVSISIAIVCIFMVYI</sequence>
<feature type="transmembrane region" description="Helical" evidence="1">
    <location>
        <begin position="179"/>
        <end position="202"/>
    </location>
</feature>
<dbReference type="Proteomes" id="UP000254834">
    <property type="component" value="Chromosome"/>
</dbReference>
<evidence type="ECO:0000313" key="3">
    <source>
        <dbReference type="Proteomes" id="UP000254834"/>
    </source>
</evidence>
<feature type="transmembrane region" description="Helical" evidence="1">
    <location>
        <begin position="393"/>
        <end position="415"/>
    </location>
</feature>
<gene>
    <name evidence="2" type="ORF">C0J27_00160</name>
</gene>
<reference evidence="2 3" key="1">
    <citation type="submission" date="2017-12" db="EMBL/GenBank/DDBJ databases">
        <title>Chromulinavorax destructans is a abundant pathogen of dominant heterotrophic picoflagllates.</title>
        <authorList>
            <person name="Deeg C.M."/>
            <person name="Zimmer M."/>
            <person name="Suttle C.A."/>
        </authorList>
    </citation>
    <scope>NUCLEOTIDE SEQUENCE [LARGE SCALE GENOMIC DNA]</scope>
    <source>
        <strain evidence="2 3">SeV1</strain>
    </source>
</reference>
<evidence type="ECO:0000313" key="2">
    <source>
        <dbReference type="EMBL" id="AXK60164.1"/>
    </source>
</evidence>
<feature type="transmembrane region" description="Helical" evidence="1">
    <location>
        <begin position="16"/>
        <end position="34"/>
    </location>
</feature>
<organism evidence="2 3">
    <name type="scientific">Candidatus Chromulinivorax destructor</name>
    <dbReference type="NCBI Taxonomy" id="2066483"/>
    <lineage>
        <taxon>Bacteria</taxon>
        <taxon>Candidatus Babelota</taxon>
        <taxon>Candidatus Babeliae</taxon>
        <taxon>Candidatus Babeliales</taxon>
        <taxon>Candidatus Chromulinivoraceae</taxon>
        <taxon>Candidatus Chromulinivorax</taxon>
    </lineage>
</organism>
<accession>A0A345ZA47</accession>
<keyword evidence="1" id="KW-0812">Transmembrane</keyword>
<evidence type="ECO:0000256" key="1">
    <source>
        <dbReference type="SAM" id="Phobius"/>
    </source>
</evidence>
<evidence type="ECO:0008006" key="4">
    <source>
        <dbReference type="Google" id="ProtNLM"/>
    </source>
</evidence>
<feature type="transmembrane region" description="Helical" evidence="1">
    <location>
        <begin position="337"/>
        <end position="357"/>
    </location>
</feature>
<dbReference type="EMBL" id="CP025544">
    <property type="protein sequence ID" value="AXK60164.1"/>
    <property type="molecule type" value="Genomic_DNA"/>
</dbReference>
<keyword evidence="3" id="KW-1185">Reference proteome</keyword>
<feature type="transmembrane region" description="Helical" evidence="1">
    <location>
        <begin position="369"/>
        <end position="387"/>
    </location>
</feature>
<proteinExistence type="predicted"/>
<feature type="transmembrane region" description="Helical" evidence="1">
    <location>
        <begin position="40"/>
        <end position="60"/>
    </location>
</feature>
<name>A0A345ZA47_9BACT</name>
<dbReference type="RefSeq" id="WP_115585179.1">
    <property type="nucleotide sequence ID" value="NZ_CP025544.1"/>
</dbReference>
<dbReference type="AlphaFoldDB" id="A0A345ZA47"/>
<feature type="transmembrane region" description="Helical" evidence="1">
    <location>
        <begin position="114"/>
        <end position="132"/>
    </location>
</feature>
<dbReference type="KEGG" id="cdes:C0J27_00160"/>
<protein>
    <recommendedName>
        <fullName evidence="4">Polysaccharide biosynthesis protein</fullName>
    </recommendedName>
</protein>
<feature type="transmembrane region" description="Helical" evidence="1">
    <location>
        <begin position="153"/>
        <end position="173"/>
    </location>
</feature>
<feature type="transmembrane region" description="Helical" evidence="1">
    <location>
        <begin position="427"/>
        <end position="448"/>
    </location>
</feature>
<feature type="transmembrane region" description="Helical" evidence="1">
    <location>
        <begin position="81"/>
        <end position="102"/>
    </location>
</feature>
<keyword evidence="1" id="KW-1133">Transmembrane helix</keyword>
<dbReference type="OrthoDB" id="88014at2"/>
<keyword evidence="1" id="KW-0472">Membrane</keyword>